<dbReference type="PANTHER" id="PTHR11505">
    <property type="entry name" value="L1 TRANSPOSABLE ELEMENT-RELATED"/>
    <property type="match status" value="1"/>
</dbReference>
<dbReference type="Pfam" id="PF25298">
    <property type="entry name" value="Baculo_FP_2nd"/>
    <property type="match status" value="1"/>
</dbReference>
<evidence type="ECO:0000313" key="4">
    <source>
        <dbReference type="Proteomes" id="UP000821853"/>
    </source>
</evidence>
<dbReference type="InterPro" id="IPR004244">
    <property type="entry name" value="Transposase_22"/>
</dbReference>
<dbReference type="OrthoDB" id="6509377at2759"/>
<gene>
    <name evidence="3" type="ORF">HPB48_017544</name>
</gene>
<evidence type="ECO:0000259" key="2">
    <source>
        <dbReference type="Pfam" id="PF25298"/>
    </source>
</evidence>
<dbReference type="OMA" id="ECYRIKA"/>
<accession>A0A9J6GGQ3</accession>
<dbReference type="InterPro" id="IPR057251">
    <property type="entry name" value="FP_C"/>
</dbReference>
<comment type="caution">
    <text evidence="3">The sequence shown here is derived from an EMBL/GenBank/DDBJ whole genome shotgun (WGS) entry which is preliminary data.</text>
</comment>
<feature type="domain" description="FP protein C-terminal" evidence="2">
    <location>
        <begin position="171"/>
        <end position="222"/>
    </location>
</feature>
<dbReference type="VEuPathDB" id="VectorBase:HLOH_058030"/>
<reference evidence="3 4" key="1">
    <citation type="journal article" date="2020" name="Cell">
        <title>Large-Scale Comparative Analyses of Tick Genomes Elucidate Their Genetic Diversity and Vector Capacities.</title>
        <authorList>
            <consortium name="Tick Genome and Microbiome Consortium (TIGMIC)"/>
            <person name="Jia N."/>
            <person name="Wang J."/>
            <person name="Shi W."/>
            <person name="Du L."/>
            <person name="Sun Y."/>
            <person name="Zhan W."/>
            <person name="Jiang J.F."/>
            <person name="Wang Q."/>
            <person name="Zhang B."/>
            <person name="Ji P."/>
            <person name="Bell-Sakyi L."/>
            <person name="Cui X.M."/>
            <person name="Yuan T.T."/>
            <person name="Jiang B.G."/>
            <person name="Yang W.F."/>
            <person name="Lam T.T."/>
            <person name="Chang Q.C."/>
            <person name="Ding S.J."/>
            <person name="Wang X.J."/>
            <person name="Zhu J.G."/>
            <person name="Ruan X.D."/>
            <person name="Zhao L."/>
            <person name="Wei J.T."/>
            <person name="Ye R.Z."/>
            <person name="Que T.C."/>
            <person name="Du C.H."/>
            <person name="Zhou Y.H."/>
            <person name="Cheng J.X."/>
            <person name="Dai P.F."/>
            <person name="Guo W.B."/>
            <person name="Han X.H."/>
            <person name="Huang E.J."/>
            <person name="Li L.F."/>
            <person name="Wei W."/>
            <person name="Gao Y.C."/>
            <person name="Liu J.Z."/>
            <person name="Shao H.Z."/>
            <person name="Wang X."/>
            <person name="Wang C.C."/>
            <person name="Yang T.C."/>
            <person name="Huo Q.B."/>
            <person name="Li W."/>
            <person name="Chen H.Y."/>
            <person name="Chen S.E."/>
            <person name="Zhou L.G."/>
            <person name="Ni X.B."/>
            <person name="Tian J.H."/>
            <person name="Sheng Y."/>
            <person name="Liu T."/>
            <person name="Pan Y.S."/>
            <person name="Xia L.Y."/>
            <person name="Li J."/>
            <person name="Zhao F."/>
            <person name="Cao W.C."/>
        </authorList>
    </citation>
    <scope>NUCLEOTIDE SEQUENCE [LARGE SCALE GENOMIC DNA]</scope>
    <source>
        <strain evidence="3">HaeL-2018</strain>
    </source>
</reference>
<name>A0A9J6GGQ3_HAELO</name>
<sequence>METLGRLELDIGAVKESIKCVRDTFNDIQRSLETVCSDLKELRSDHEVLKKENKKLKEDLAATKAEVIELKQYSRLNNLEIRGVPFVANEKLEEHVQTLTAKLGISVEKSEIDLVHRVPSKDKAKPNILIKFVSRSSRNKVLQASKKNRVTTSDFGFQETDAVYINEHLCPEKKVLLGKATSLRKEKQWKFSWVQQGRILARKTENSPIVHIASEDDLAKIV</sequence>
<evidence type="ECO:0000256" key="1">
    <source>
        <dbReference type="SAM" id="Coils"/>
    </source>
</evidence>
<organism evidence="3 4">
    <name type="scientific">Haemaphysalis longicornis</name>
    <name type="common">Bush tick</name>
    <dbReference type="NCBI Taxonomy" id="44386"/>
    <lineage>
        <taxon>Eukaryota</taxon>
        <taxon>Metazoa</taxon>
        <taxon>Ecdysozoa</taxon>
        <taxon>Arthropoda</taxon>
        <taxon>Chelicerata</taxon>
        <taxon>Arachnida</taxon>
        <taxon>Acari</taxon>
        <taxon>Parasitiformes</taxon>
        <taxon>Ixodida</taxon>
        <taxon>Ixodoidea</taxon>
        <taxon>Ixodidae</taxon>
        <taxon>Haemaphysalinae</taxon>
        <taxon>Haemaphysalis</taxon>
    </lineage>
</organism>
<protein>
    <recommendedName>
        <fullName evidence="2">FP protein C-terminal domain-containing protein</fullName>
    </recommendedName>
</protein>
<proteinExistence type="predicted"/>
<keyword evidence="4" id="KW-1185">Reference proteome</keyword>
<dbReference type="EMBL" id="JABSTR010000006">
    <property type="protein sequence ID" value="KAH9374339.1"/>
    <property type="molecule type" value="Genomic_DNA"/>
</dbReference>
<evidence type="ECO:0000313" key="3">
    <source>
        <dbReference type="EMBL" id="KAH9374339.1"/>
    </source>
</evidence>
<keyword evidence="1" id="KW-0175">Coiled coil</keyword>
<dbReference type="Gene3D" id="3.30.70.1820">
    <property type="entry name" value="L1 transposable element, RRM domain"/>
    <property type="match status" value="1"/>
</dbReference>
<dbReference type="Proteomes" id="UP000821853">
    <property type="component" value="Chromosome 4"/>
</dbReference>
<feature type="coiled-coil region" evidence="1">
    <location>
        <begin position="32"/>
        <end position="73"/>
    </location>
</feature>
<dbReference type="AlphaFoldDB" id="A0A9J6GGQ3"/>